<dbReference type="Proteomes" id="UP001221546">
    <property type="component" value="Chromosome"/>
</dbReference>
<feature type="region of interest" description="Disordered" evidence="1">
    <location>
        <begin position="1"/>
        <end position="28"/>
    </location>
</feature>
<name>A0ABY8JE94_9BRAD</name>
<evidence type="ECO:0000313" key="3">
    <source>
        <dbReference type="Proteomes" id="UP001221546"/>
    </source>
</evidence>
<evidence type="ECO:0000256" key="1">
    <source>
        <dbReference type="SAM" id="MobiDB-lite"/>
    </source>
</evidence>
<organism evidence="2 3">
    <name type="scientific">Bradyrhizobium brasilense</name>
    <dbReference type="NCBI Taxonomy" id="1419277"/>
    <lineage>
        <taxon>Bacteria</taxon>
        <taxon>Pseudomonadati</taxon>
        <taxon>Pseudomonadota</taxon>
        <taxon>Alphaproteobacteria</taxon>
        <taxon>Hyphomicrobiales</taxon>
        <taxon>Nitrobacteraceae</taxon>
        <taxon>Bradyrhizobium</taxon>
    </lineage>
</organism>
<dbReference type="RefSeq" id="WP_310885413.1">
    <property type="nucleotide sequence ID" value="NZ_CP121646.1"/>
</dbReference>
<keyword evidence="3" id="KW-1185">Reference proteome</keyword>
<sequence length="738" mass="80233">MDRFNSVNPADKGPAASDATVEQPQRPQAAFEQHLGEARQVGPTYPHSELYDITEEDDRLIQAASGAALERGPPPNATTVEIYDRRLRKLAEALKQSGQSIAGLDDDALLDWSKKLLPGDKVIAPALAIVSRYREPSDRARPITTHYRPSKEDDRLIREATEAGFGRAIDEKTAANYASCLRKLAAALRPLSLVKLSHKALLGHADTLFRNDKKLIYALNRLSDYRAIAGQDNSGGEASSTLRLPAQPAADLQAQLFDHEQPLMSSADRGAPSPADGFNAPQVWQGMDLAAHSPVQRVAQDMLFDAVARSSMLPGASFDAPEQMRSAVPSPVQSFAQEALFEAADREGLLTALTFDVPVQWQWATSAARSPGQSIAQEQLFDAAERRGSTPADGFNEPELWPMVRATARPPVPSVGRENPFDAVTRQTNSLPHNPASEEYVGRMIDRDGAAPAALDPPSPANSESFDASLVVPEDFSHGSQSAPDMMLSKLGRWGLLPDAAQRVKTYDIRGERYTAVLGPKGRNVVQLIHLRSPAIGDTFDVSFAVPEDFSHRTQPAPDMMLSKLGKWDFLPDTEYPVMNYQIGGERYTAVLGPGGSNDIQLIHHPRLALLGDAAVTTPTAPPDRYSALASGFEPRMSFELRTDASSELAPDLLLPSAAQASGQQPPPQMPELGQLFGDDWRHGPRVASPVVVDMLHNLDLLPSQDVPMTRFLIHGEPYTAENLPGGTILLFHRPQFG</sequence>
<protein>
    <submittedName>
        <fullName evidence="2">Uncharacterized protein</fullName>
    </submittedName>
</protein>
<accession>A0ABY8JE94</accession>
<reference evidence="2 3" key="1">
    <citation type="submission" date="2023-04" db="EMBL/GenBank/DDBJ databases">
        <title>Australian commercial rhizobial inoculants.</title>
        <authorList>
            <person name="Kohlmeier M.G."/>
            <person name="O'Hara G.W."/>
            <person name="Colombi E."/>
            <person name="Ramsay J.P."/>
            <person name="Terpolilli J."/>
        </authorList>
    </citation>
    <scope>NUCLEOTIDE SEQUENCE [LARGE SCALE GENOMIC DNA]</scope>
    <source>
        <strain evidence="2 3">CB627</strain>
    </source>
</reference>
<gene>
    <name evidence="2" type="ORF">QA636_35840</name>
</gene>
<evidence type="ECO:0000313" key="2">
    <source>
        <dbReference type="EMBL" id="WFU62760.1"/>
    </source>
</evidence>
<proteinExistence type="predicted"/>
<dbReference type="EMBL" id="CP121646">
    <property type="protein sequence ID" value="WFU62760.1"/>
    <property type="molecule type" value="Genomic_DNA"/>
</dbReference>